<proteinExistence type="predicted"/>
<reference evidence="2" key="1">
    <citation type="submission" date="2018-05" db="EMBL/GenBank/DDBJ databases">
        <authorList>
            <person name="Lanie J.A."/>
            <person name="Ng W.-L."/>
            <person name="Kazmierczak K.M."/>
            <person name="Andrzejewski T.M."/>
            <person name="Davidsen T.M."/>
            <person name="Wayne K.J."/>
            <person name="Tettelin H."/>
            <person name="Glass J.I."/>
            <person name="Rusch D."/>
            <person name="Podicherti R."/>
            <person name="Tsui H.-C.T."/>
            <person name="Winkler M.E."/>
        </authorList>
    </citation>
    <scope>NUCLEOTIDE SEQUENCE</scope>
</reference>
<dbReference type="AlphaFoldDB" id="A0A382WRH2"/>
<dbReference type="InterPro" id="IPR029069">
    <property type="entry name" value="HotDog_dom_sf"/>
</dbReference>
<evidence type="ECO:0000313" key="2">
    <source>
        <dbReference type="EMBL" id="SVD61160.1"/>
    </source>
</evidence>
<organism evidence="2">
    <name type="scientific">marine metagenome</name>
    <dbReference type="NCBI Taxonomy" id="408172"/>
    <lineage>
        <taxon>unclassified sequences</taxon>
        <taxon>metagenomes</taxon>
        <taxon>ecological metagenomes</taxon>
    </lineage>
</organism>
<dbReference type="CDD" id="cd03450">
    <property type="entry name" value="NodN"/>
    <property type="match status" value="1"/>
</dbReference>
<dbReference type="Pfam" id="PF01575">
    <property type="entry name" value="MaoC_dehydratas"/>
    <property type="match status" value="1"/>
</dbReference>
<evidence type="ECO:0000259" key="1">
    <source>
        <dbReference type="Pfam" id="PF01575"/>
    </source>
</evidence>
<accession>A0A382WRH2</accession>
<dbReference type="PANTHER" id="PTHR42993:SF1">
    <property type="entry name" value="MAOC-LIKE DEHYDRATASE DOMAIN-CONTAINING PROTEIN"/>
    <property type="match status" value="1"/>
</dbReference>
<feature type="domain" description="MaoC-like" evidence="1">
    <location>
        <begin position="11"/>
        <end position="118"/>
    </location>
</feature>
<gene>
    <name evidence="2" type="ORF">METZ01_LOCUS414014</name>
</gene>
<dbReference type="InterPro" id="IPR002539">
    <property type="entry name" value="MaoC-like_dom"/>
</dbReference>
<name>A0A382WRH2_9ZZZZ</name>
<dbReference type="SUPFAM" id="SSF54637">
    <property type="entry name" value="Thioesterase/thiol ester dehydrase-isomerase"/>
    <property type="match status" value="1"/>
</dbReference>
<dbReference type="EMBL" id="UINC01161775">
    <property type="protein sequence ID" value="SVD61160.1"/>
    <property type="molecule type" value="Genomic_DNA"/>
</dbReference>
<protein>
    <recommendedName>
        <fullName evidence="1">MaoC-like domain-containing protein</fullName>
    </recommendedName>
</protein>
<dbReference type="InterPro" id="IPR039375">
    <property type="entry name" value="NodN-like"/>
</dbReference>
<dbReference type="Gene3D" id="3.10.129.10">
    <property type="entry name" value="Hotdog Thioesterase"/>
    <property type="match status" value="1"/>
</dbReference>
<sequence length="134" mass="14757">MPHVVCTIEDAQALVGTEVGVSDWVLIDQARINLFADATDDHQWIHVDPDRAARDLPIGSTIAHGYLTLALIPALIDNFVEFVGLERIINYGINKARFKAMVPTGSRVRLRAVLDSARKRAGALQLILKCTLEV</sequence>
<feature type="non-terminal residue" evidence="2">
    <location>
        <position position="134"/>
    </location>
</feature>
<dbReference type="PANTHER" id="PTHR42993">
    <property type="entry name" value="MAOC-LIKE DEHYDRATASE DOMAIN-CONTAINING PROTEIN"/>
    <property type="match status" value="1"/>
</dbReference>